<dbReference type="Proteomes" id="UP001190700">
    <property type="component" value="Unassembled WGS sequence"/>
</dbReference>
<dbReference type="EMBL" id="LGRX02017237">
    <property type="protein sequence ID" value="KAK3261005.1"/>
    <property type="molecule type" value="Genomic_DNA"/>
</dbReference>
<comment type="caution">
    <text evidence="2">The sequence shown here is derived from an EMBL/GenBank/DDBJ whole genome shotgun (WGS) entry which is preliminary data.</text>
</comment>
<feature type="region of interest" description="Disordered" evidence="1">
    <location>
        <begin position="1"/>
        <end position="43"/>
    </location>
</feature>
<organism evidence="2 3">
    <name type="scientific">Cymbomonas tetramitiformis</name>
    <dbReference type="NCBI Taxonomy" id="36881"/>
    <lineage>
        <taxon>Eukaryota</taxon>
        <taxon>Viridiplantae</taxon>
        <taxon>Chlorophyta</taxon>
        <taxon>Pyramimonadophyceae</taxon>
        <taxon>Pyramimonadales</taxon>
        <taxon>Pyramimonadaceae</taxon>
        <taxon>Cymbomonas</taxon>
    </lineage>
</organism>
<name>A0AAE0KUI6_9CHLO</name>
<accession>A0AAE0KUI6</accession>
<evidence type="ECO:0000256" key="1">
    <source>
        <dbReference type="SAM" id="MobiDB-lite"/>
    </source>
</evidence>
<dbReference type="AlphaFoldDB" id="A0AAE0KUI6"/>
<feature type="compositionally biased region" description="Acidic residues" evidence="1">
    <location>
        <begin position="12"/>
        <end position="26"/>
    </location>
</feature>
<gene>
    <name evidence="2" type="ORF">CYMTET_30066</name>
</gene>
<protein>
    <submittedName>
        <fullName evidence="2">Uncharacterized protein</fullName>
    </submittedName>
</protein>
<evidence type="ECO:0000313" key="3">
    <source>
        <dbReference type="Proteomes" id="UP001190700"/>
    </source>
</evidence>
<sequence>MRLHKRMHNADAEEEAEEAEEEEDAGDSLSSPPTAYRKARYDERRREQKRRCAANCQKELRTTLFQGCLDRDQAERLPTTLHILKSKCIDHIVFKGKLAPSRAEALMLIAEVRERDGKLPQLSSPHAGLGKRCLKYADHILAGCFLNKQCEHCIEWRPFIQGQWRCVKFVPHYMYNRAFRPGTTE</sequence>
<reference evidence="2 3" key="1">
    <citation type="journal article" date="2015" name="Genome Biol. Evol.">
        <title>Comparative Genomics of a Bacterivorous Green Alga Reveals Evolutionary Causalities and Consequences of Phago-Mixotrophic Mode of Nutrition.</title>
        <authorList>
            <person name="Burns J.A."/>
            <person name="Paasch A."/>
            <person name="Narechania A."/>
            <person name="Kim E."/>
        </authorList>
    </citation>
    <scope>NUCLEOTIDE SEQUENCE [LARGE SCALE GENOMIC DNA]</scope>
    <source>
        <strain evidence="2 3">PLY_AMNH</strain>
    </source>
</reference>
<proteinExistence type="predicted"/>
<evidence type="ECO:0000313" key="2">
    <source>
        <dbReference type="EMBL" id="KAK3261005.1"/>
    </source>
</evidence>
<keyword evidence="3" id="KW-1185">Reference proteome</keyword>